<name>A0AA39SLR1_ACESA</name>
<dbReference type="EMBL" id="JAUESC010000128">
    <property type="protein sequence ID" value="KAK0594079.1"/>
    <property type="molecule type" value="Genomic_DNA"/>
</dbReference>
<evidence type="ECO:0000313" key="3">
    <source>
        <dbReference type="Proteomes" id="UP001168877"/>
    </source>
</evidence>
<protein>
    <submittedName>
        <fullName evidence="1">Uncharacterized protein</fullName>
    </submittedName>
</protein>
<evidence type="ECO:0000313" key="2">
    <source>
        <dbReference type="EMBL" id="KAK0594115.1"/>
    </source>
</evidence>
<reference evidence="1" key="2">
    <citation type="submission" date="2023-06" db="EMBL/GenBank/DDBJ databases">
        <authorList>
            <person name="Swenson N.G."/>
            <person name="Wegrzyn J.L."/>
            <person name="Mcevoy S.L."/>
        </authorList>
    </citation>
    <scope>NUCLEOTIDE SEQUENCE</scope>
    <source>
        <strain evidence="1">NS2018</strain>
        <tissue evidence="1">Leaf</tissue>
    </source>
</reference>
<proteinExistence type="predicted"/>
<evidence type="ECO:0000313" key="1">
    <source>
        <dbReference type="EMBL" id="KAK0594079.1"/>
    </source>
</evidence>
<sequence length="133" mass="14217">MAASILVFGALEASRALTELPWDSIANSKLARLCQRDSSVVTAIGGVVRQYRVRLKERESVALEVLTLVSICQPGGNQLGNSIDAAAADSNSVDAVTKAGVVAAVAEAEVGLWWQRRGWHRWMSNLEPGPESS</sequence>
<dbReference type="EMBL" id="JAUESC010000118">
    <property type="protein sequence ID" value="KAK0594115.1"/>
    <property type="molecule type" value="Genomic_DNA"/>
</dbReference>
<organism evidence="1 3">
    <name type="scientific">Acer saccharum</name>
    <name type="common">Sugar maple</name>
    <dbReference type="NCBI Taxonomy" id="4024"/>
    <lineage>
        <taxon>Eukaryota</taxon>
        <taxon>Viridiplantae</taxon>
        <taxon>Streptophyta</taxon>
        <taxon>Embryophyta</taxon>
        <taxon>Tracheophyta</taxon>
        <taxon>Spermatophyta</taxon>
        <taxon>Magnoliopsida</taxon>
        <taxon>eudicotyledons</taxon>
        <taxon>Gunneridae</taxon>
        <taxon>Pentapetalae</taxon>
        <taxon>rosids</taxon>
        <taxon>malvids</taxon>
        <taxon>Sapindales</taxon>
        <taxon>Sapindaceae</taxon>
        <taxon>Hippocastanoideae</taxon>
        <taxon>Acereae</taxon>
        <taxon>Acer</taxon>
    </lineage>
</organism>
<comment type="caution">
    <text evidence="1">The sequence shown here is derived from an EMBL/GenBank/DDBJ whole genome shotgun (WGS) entry which is preliminary data.</text>
</comment>
<dbReference type="Proteomes" id="UP001168877">
    <property type="component" value="Unassembled WGS sequence"/>
</dbReference>
<accession>A0AA39SLR1</accession>
<reference evidence="1" key="1">
    <citation type="journal article" date="2022" name="Plant J.">
        <title>Strategies of tolerance reflected in two North American maple genomes.</title>
        <authorList>
            <person name="McEvoy S.L."/>
            <person name="Sezen U.U."/>
            <person name="Trouern-Trend A."/>
            <person name="McMahon S.M."/>
            <person name="Schaberg P.G."/>
            <person name="Yang J."/>
            <person name="Wegrzyn J.L."/>
            <person name="Swenson N.G."/>
        </authorList>
    </citation>
    <scope>NUCLEOTIDE SEQUENCE</scope>
    <source>
        <strain evidence="1">NS2018</strain>
    </source>
</reference>
<keyword evidence="3" id="KW-1185">Reference proteome</keyword>
<gene>
    <name evidence="1" type="ORF">LWI29_015451</name>
    <name evidence="2" type="ORF">LWI29_023975</name>
</gene>
<dbReference type="AlphaFoldDB" id="A0AA39SLR1"/>